<organism evidence="4 5">
    <name type="scientific">Trypanosoma vivax (strain Y486)</name>
    <dbReference type="NCBI Taxonomy" id="1055687"/>
    <lineage>
        <taxon>Eukaryota</taxon>
        <taxon>Discoba</taxon>
        <taxon>Euglenozoa</taxon>
        <taxon>Kinetoplastea</taxon>
        <taxon>Metakinetoplastina</taxon>
        <taxon>Trypanosomatida</taxon>
        <taxon>Trypanosomatidae</taxon>
        <taxon>Trypanosoma</taxon>
        <taxon>Duttonella</taxon>
    </lineage>
</organism>
<evidence type="ECO:0000256" key="2">
    <source>
        <dbReference type="SAM" id="MobiDB-lite"/>
    </source>
</evidence>
<keyword evidence="1" id="KW-0175">Coiled coil</keyword>
<accession>F9WUY3</accession>
<evidence type="ECO:0000256" key="1">
    <source>
        <dbReference type="SAM" id="Coils"/>
    </source>
</evidence>
<protein>
    <submittedName>
        <fullName evidence="4">Uncharacterized protein</fullName>
    </submittedName>
</protein>
<feature type="chain" id="PRO_5003395120" evidence="3">
    <location>
        <begin position="26"/>
        <end position="926"/>
    </location>
</feature>
<gene>
    <name evidence="4" type="ORF">TvY486_0042880</name>
</gene>
<dbReference type="AlphaFoldDB" id="F9WUY3"/>
<feature type="coiled-coil region" evidence="1">
    <location>
        <begin position="471"/>
        <end position="498"/>
    </location>
</feature>
<dbReference type="Proteomes" id="UP000009027">
    <property type="component" value="Unassembled WGS sequence"/>
</dbReference>
<evidence type="ECO:0000313" key="4">
    <source>
        <dbReference type="EMBL" id="CCD21383.1"/>
    </source>
</evidence>
<evidence type="ECO:0000313" key="5">
    <source>
        <dbReference type="Proteomes" id="UP000009027"/>
    </source>
</evidence>
<feature type="compositionally biased region" description="Acidic residues" evidence="2">
    <location>
        <begin position="199"/>
        <end position="208"/>
    </location>
</feature>
<dbReference type="EMBL" id="CAEX01007621">
    <property type="protein sequence ID" value="CCD21383.1"/>
    <property type="molecule type" value="Genomic_DNA"/>
</dbReference>
<dbReference type="VEuPathDB" id="TriTrypDB:TvY486_0042880"/>
<name>F9WUY3_TRYVY</name>
<reference evidence="4" key="1">
    <citation type="journal article" date="2012" name="Proc. Natl. Acad. Sci. U.S.A.">
        <title>Antigenic diversity is generated by distinct evolutionary mechanisms in African trypanosome species.</title>
        <authorList>
            <person name="Jackson A.P."/>
            <person name="Berry A."/>
            <person name="Aslett M."/>
            <person name="Allison H.C."/>
            <person name="Burton P."/>
            <person name="Vavrova-Anderson J."/>
            <person name="Brown R."/>
            <person name="Browne H."/>
            <person name="Corton N."/>
            <person name="Hauser H."/>
            <person name="Gamble J."/>
            <person name="Gilderthorp R."/>
            <person name="Marcello L."/>
            <person name="McQuillan J."/>
            <person name="Otto T.D."/>
            <person name="Quail M.A."/>
            <person name="Sanders M.J."/>
            <person name="van Tonder A."/>
            <person name="Ginger M.L."/>
            <person name="Field M.C."/>
            <person name="Barry J.D."/>
            <person name="Hertz-Fowler C."/>
            <person name="Berriman M."/>
        </authorList>
    </citation>
    <scope>NUCLEOTIDE SEQUENCE</scope>
    <source>
        <strain evidence="4">Y486</strain>
    </source>
</reference>
<evidence type="ECO:0000256" key="3">
    <source>
        <dbReference type="SAM" id="SignalP"/>
    </source>
</evidence>
<keyword evidence="5" id="KW-1185">Reference proteome</keyword>
<sequence length="926" mass="102204">MPRAISRWLNSACVVIVLTAHLCAAHDYDIDFGIRGVTSVNGNELKKRENRTLCKAVWFFMEWNVTFSALQRRAEKLNRTATAILESEGKSTPKELLHAGASVPGKVDVVIRNAYAALMANALFRDSVLRDFYVAFESVKWNSENVTFGHRNVMSDGGQITSAGGTFEELMRNFEHCKIGYSTATTSESGHGSTPGDSGSDDESDADEAWEYYSDSEEEATYADIDPNEDGANDVSLAVPDGVSVETEWSLGYLKINRTAFWDKVMSNTHSAIRAMNVTTVSFLPGSKGFVDTHNMWRQDAINVVDMVHKECQAVKKAEANAGHRREACHRLKTIVREVNGNRTLKSHVAFATDNGSEFIDNMSGYRCNASGNLHGGALGIIQNEAYCSENTDWVSMDDRCTVLLSASACPVKKAAVEWLLLRFRSALHYMKLRLDAALSSLMDIEDQMKSGVVKVVDRERQKICEYRKIIRDAEMEISKTKEQHEQLHRSLKEHEGKFSDAVREVSETGKRIDTAIWVGTEALKFTAAGAEPHANFLTSDDNDDAVCLGWRRMPLLEEARQLRYNEQASDASTAETQGRVEGFLHEQQGRLENIAGKVSTALRSVFPSYNTEKFLMCGKGDTFSPPRIAVGDVGGLISALEGVPDSNAMKEVEHALSALKENSAQLERRVNEANMAVSRAVSCASKTSALEKVVVAKTRDAIVEAIKRQKNVLCLTIKGLSLMRRSAASLNRKAQRMSESVAQLRVRTETTEMRMLGVNKHSLGDGGMAVMAHETHENMKNVSDRLMAKVSALSAGVEQLLYEIDAQEKNIKETFTTAIQNVTKTTVVDGAVSVCADENAYNVKGPLKDALNSIVLLSSLADTERLKATLQALQANLDVIKTLRDDVKKHALAAMETAREEAAASTDNACTSLFEQFLHAFRFWN</sequence>
<feature type="compositionally biased region" description="Low complexity" evidence="2">
    <location>
        <begin position="189"/>
        <end position="198"/>
    </location>
</feature>
<feature type="coiled-coil region" evidence="1">
    <location>
        <begin position="650"/>
        <end position="677"/>
    </location>
</feature>
<feature type="signal peptide" evidence="3">
    <location>
        <begin position="1"/>
        <end position="25"/>
    </location>
</feature>
<keyword evidence="3" id="KW-0732">Signal</keyword>
<feature type="region of interest" description="Disordered" evidence="2">
    <location>
        <begin position="184"/>
        <end position="208"/>
    </location>
</feature>
<proteinExistence type="predicted"/>